<dbReference type="AlphaFoldDB" id="A0A9R1VNY1"/>
<keyword evidence="1" id="KW-0732">Signal</keyword>
<evidence type="ECO:0000313" key="2">
    <source>
        <dbReference type="EMBL" id="KAJ0209795.1"/>
    </source>
</evidence>
<comment type="caution">
    <text evidence="2">The sequence shown here is derived from an EMBL/GenBank/DDBJ whole genome shotgun (WGS) entry which is preliminary data.</text>
</comment>
<evidence type="ECO:0008006" key="4">
    <source>
        <dbReference type="Google" id="ProtNLM"/>
    </source>
</evidence>
<name>A0A9R1VNY1_LACSA</name>
<evidence type="ECO:0000256" key="1">
    <source>
        <dbReference type="SAM" id="SignalP"/>
    </source>
</evidence>
<reference evidence="2 3" key="1">
    <citation type="journal article" date="2017" name="Nat. Commun.">
        <title>Genome assembly with in vitro proximity ligation data and whole-genome triplication in lettuce.</title>
        <authorList>
            <person name="Reyes-Chin-Wo S."/>
            <person name="Wang Z."/>
            <person name="Yang X."/>
            <person name="Kozik A."/>
            <person name="Arikit S."/>
            <person name="Song C."/>
            <person name="Xia L."/>
            <person name="Froenicke L."/>
            <person name="Lavelle D.O."/>
            <person name="Truco M.J."/>
            <person name="Xia R."/>
            <person name="Zhu S."/>
            <person name="Xu C."/>
            <person name="Xu H."/>
            <person name="Xu X."/>
            <person name="Cox K."/>
            <person name="Korf I."/>
            <person name="Meyers B.C."/>
            <person name="Michelmore R.W."/>
        </authorList>
    </citation>
    <scope>NUCLEOTIDE SEQUENCE [LARGE SCALE GENOMIC DNA]</scope>
    <source>
        <strain evidence="3">cv. Salinas</strain>
        <tissue evidence="2">Seedlings</tissue>
    </source>
</reference>
<feature type="signal peptide" evidence="1">
    <location>
        <begin position="1"/>
        <end position="16"/>
    </location>
</feature>
<protein>
    <recommendedName>
        <fullName evidence="4">Reverse transcriptase domain-containing protein</fullName>
    </recommendedName>
</protein>
<gene>
    <name evidence="2" type="ORF">LSAT_V11C400180330</name>
</gene>
<evidence type="ECO:0000313" key="3">
    <source>
        <dbReference type="Proteomes" id="UP000235145"/>
    </source>
</evidence>
<feature type="chain" id="PRO_5040129188" description="Reverse transcriptase domain-containing protein" evidence="1">
    <location>
        <begin position="17"/>
        <end position="479"/>
    </location>
</feature>
<dbReference type="PANTHER" id="PTHR33116">
    <property type="entry name" value="REVERSE TRANSCRIPTASE ZINC-BINDING DOMAIN-CONTAINING PROTEIN-RELATED-RELATED"/>
    <property type="match status" value="1"/>
</dbReference>
<sequence>MRWRGWIQGCLKLARASVLVNGSPTKEFEMGKSVRQGDPLSTYLFITIMEGLNTTMNTTCEKGLFKGIKIPHDDILLSHIFYVDNTLFIGEMSKENIKNLSRILRCFHVSSGLKVSCLVLPLGCEPAKLSFTYLEVPIGANMNQKKHWKPVIDRFQAKLSTWKAKTLSLRRRLTLTKSILGSLPSYRFSLFVAPSGGGSEEKKKICWVAWEKVVSPKESGGLGLGSMRACNLSLIKGENELWIRVIKGIHSLSNKPSEYMAKKTYTAVWNNMAKVKDVLIKKGIDITEIIKKNIGASDKTLFWHDKWCGDTKLKAEFHELYKLERKKFCKINNKVKIGEISWDRKSRLSEDNQNRIKNWCIPTNHEFGLLKKIDSPSNAPREIIIKWIHEVPIKVVCFIWRANLDSIPTRCALQKRNLNFDSTIFQNANPVMKILIIYYSVVRLQTRYVGGSLDGAKSINPRLITLENWCNFVHNGELA</sequence>
<keyword evidence="3" id="KW-1185">Reference proteome</keyword>
<proteinExistence type="predicted"/>
<dbReference type="Proteomes" id="UP000235145">
    <property type="component" value="Unassembled WGS sequence"/>
</dbReference>
<dbReference type="EMBL" id="NBSK02000004">
    <property type="protein sequence ID" value="KAJ0209795.1"/>
    <property type="molecule type" value="Genomic_DNA"/>
</dbReference>
<organism evidence="2 3">
    <name type="scientific">Lactuca sativa</name>
    <name type="common">Garden lettuce</name>
    <dbReference type="NCBI Taxonomy" id="4236"/>
    <lineage>
        <taxon>Eukaryota</taxon>
        <taxon>Viridiplantae</taxon>
        <taxon>Streptophyta</taxon>
        <taxon>Embryophyta</taxon>
        <taxon>Tracheophyta</taxon>
        <taxon>Spermatophyta</taxon>
        <taxon>Magnoliopsida</taxon>
        <taxon>eudicotyledons</taxon>
        <taxon>Gunneridae</taxon>
        <taxon>Pentapetalae</taxon>
        <taxon>asterids</taxon>
        <taxon>campanulids</taxon>
        <taxon>Asterales</taxon>
        <taxon>Asteraceae</taxon>
        <taxon>Cichorioideae</taxon>
        <taxon>Cichorieae</taxon>
        <taxon>Lactucinae</taxon>
        <taxon>Lactuca</taxon>
    </lineage>
</organism>
<dbReference type="PANTHER" id="PTHR33116:SF79">
    <property type="entry name" value="REVERSE TRANSCRIPTASE DOMAIN, ZINC FINGER, CCHC-TYPE-RELATED"/>
    <property type="match status" value="1"/>
</dbReference>
<accession>A0A9R1VNY1</accession>